<comment type="caution">
    <text evidence="2">The sequence shown here is derived from an EMBL/GenBank/DDBJ whole genome shotgun (WGS) entry which is preliminary data.</text>
</comment>
<evidence type="ECO:0000256" key="1">
    <source>
        <dbReference type="SAM" id="Phobius"/>
    </source>
</evidence>
<evidence type="ECO:0000313" key="3">
    <source>
        <dbReference type="Proteomes" id="UP001530400"/>
    </source>
</evidence>
<keyword evidence="3" id="KW-1185">Reference proteome</keyword>
<name>A0ABD3NMT5_9STRA</name>
<dbReference type="SUPFAM" id="SSF52540">
    <property type="entry name" value="P-loop containing nucleoside triphosphate hydrolases"/>
    <property type="match status" value="1"/>
</dbReference>
<dbReference type="EMBL" id="JALLPJ020001067">
    <property type="protein sequence ID" value="KAL3777057.1"/>
    <property type="molecule type" value="Genomic_DNA"/>
</dbReference>
<evidence type="ECO:0000313" key="2">
    <source>
        <dbReference type="EMBL" id="KAL3777057.1"/>
    </source>
</evidence>
<dbReference type="AlphaFoldDB" id="A0ABD3NMT5"/>
<keyword evidence="1" id="KW-0472">Membrane</keyword>
<proteinExistence type="predicted"/>
<feature type="transmembrane region" description="Helical" evidence="1">
    <location>
        <begin position="133"/>
        <end position="151"/>
    </location>
</feature>
<protein>
    <recommendedName>
        <fullName evidence="4">AAA+ ATPase domain-containing protein</fullName>
    </recommendedName>
</protein>
<keyword evidence="1" id="KW-0812">Transmembrane</keyword>
<gene>
    <name evidence="2" type="ORF">ACHAWO_001921</name>
</gene>
<sequence>MVRFSAHHIDDDAVPMEWTTIPDEEDDDLMMSCSFSRFGLGQSQSRGNTPGIINANVNTVEMNGSGQEIICLCDSDSQDDADHANGNVSANHPQMVPTTSRELYNALQTMHDDHMNQRLFMEHQYRGRRRRRFISVVTVLAFVAVILYKYAPPPPPLKMMSLSHSRIGQESAIRSMIRTFIGTASPIESVGEHTYLQREAMHHHDSWSSYCRDTFQIFTDASIHQLSVFWYALSNAFSYAAKEVQVGFMNYVKQYTRWSTNDAEQARDDLGKQNAFSEMWCPIRVQAAGNLHMSLPKGANSYAPSNDIKNLLPASTEEFLRQSIGASLSPQNLAIILLAEGIDSWGKSLIQAAPVSLIHRMSAAMETGSWIQEVTKDDYSNRWLFPPATGVLLVGAEGVGKLHTARLLSRWLFGHCSAFDSRNDLEIAPTCQSESEETQQYCLDDTVDKSRESLYRGVLEIMVEEYAHNQESDTETEYDDAYSIKEMIVNHIIQRQHEGSVVILHHIEALPLELLSELSLVINGKTRHLSYTNLSDVELSASTDGTVFIFTTKQWGTKNIFDEIQRNGMKTKGLRRYSLLSSVRWEIDSHVRYWSKMSSQITIAPFLPFQQEDLKSILRDRIQYLSAKYEGLHWKRLQISNTAIDYFLSTEHVEYFDLYGNDNDPSILTFSLRGANSLQRNALVHTLHTKLISGSRRRPYKVAFVDVTSIDDERWETVLEWCEDNSGLVELCEEEWRLELR</sequence>
<accession>A0ABD3NMT5</accession>
<reference evidence="2 3" key="1">
    <citation type="submission" date="2024-10" db="EMBL/GenBank/DDBJ databases">
        <title>Updated reference genomes for cyclostephanoid diatoms.</title>
        <authorList>
            <person name="Roberts W.R."/>
            <person name="Alverson A.J."/>
        </authorList>
    </citation>
    <scope>NUCLEOTIDE SEQUENCE [LARGE SCALE GENOMIC DNA]</scope>
    <source>
        <strain evidence="2 3">AJA010-31</strain>
    </source>
</reference>
<dbReference type="Gene3D" id="3.40.50.300">
    <property type="entry name" value="P-loop containing nucleotide triphosphate hydrolases"/>
    <property type="match status" value="1"/>
</dbReference>
<dbReference type="InterPro" id="IPR027417">
    <property type="entry name" value="P-loop_NTPase"/>
</dbReference>
<evidence type="ECO:0008006" key="4">
    <source>
        <dbReference type="Google" id="ProtNLM"/>
    </source>
</evidence>
<dbReference type="Proteomes" id="UP001530400">
    <property type="component" value="Unassembled WGS sequence"/>
</dbReference>
<keyword evidence="1" id="KW-1133">Transmembrane helix</keyword>
<organism evidence="2 3">
    <name type="scientific">Cyclotella atomus</name>
    <dbReference type="NCBI Taxonomy" id="382360"/>
    <lineage>
        <taxon>Eukaryota</taxon>
        <taxon>Sar</taxon>
        <taxon>Stramenopiles</taxon>
        <taxon>Ochrophyta</taxon>
        <taxon>Bacillariophyta</taxon>
        <taxon>Coscinodiscophyceae</taxon>
        <taxon>Thalassiosirophycidae</taxon>
        <taxon>Stephanodiscales</taxon>
        <taxon>Stephanodiscaceae</taxon>
        <taxon>Cyclotella</taxon>
    </lineage>
</organism>